<protein>
    <submittedName>
        <fullName evidence="2">Uncharacterized protein</fullName>
    </submittedName>
</protein>
<dbReference type="AlphaFoldDB" id="A0A0P6X3Q8"/>
<dbReference type="RefSeq" id="WP_061918341.1">
    <property type="nucleotide sequence ID" value="NZ_DF967971.1"/>
</dbReference>
<name>A0A0P6X3Q8_9CHLR</name>
<keyword evidence="1" id="KW-0472">Membrane</keyword>
<keyword evidence="1" id="KW-0812">Transmembrane</keyword>
<accession>A0A0P6X3Q8</accession>
<gene>
    <name evidence="2" type="ORF">AC812_08160</name>
</gene>
<evidence type="ECO:0000313" key="2">
    <source>
        <dbReference type="EMBL" id="KPL75927.1"/>
    </source>
</evidence>
<evidence type="ECO:0000256" key="1">
    <source>
        <dbReference type="SAM" id="Phobius"/>
    </source>
</evidence>
<feature type="transmembrane region" description="Helical" evidence="1">
    <location>
        <begin position="6"/>
        <end position="28"/>
    </location>
</feature>
<keyword evidence="1" id="KW-1133">Transmembrane helix</keyword>
<sequence length="67" mass="6908">MDNWKTKIIVIGGLLGAAAGIIAALLLIQRAEETQQMPRLTAGDGVKVGVGVLGLLRLIADIAGSKK</sequence>
<reference evidence="2 3" key="1">
    <citation type="submission" date="2015-07" db="EMBL/GenBank/DDBJ databases">
        <title>Draft genome of Bellilinea caldifistulae DSM 17877.</title>
        <authorList>
            <person name="Hemp J."/>
            <person name="Ward L.M."/>
            <person name="Pace L.A."/>
            <person name="Fischer W.W."/>
        </authorList>
    </citation>
    <scope>NUCLEOTIDE SEQUENCE [LARGE SCALE GENOMIC DNA]</scope>
    <source>
        <strain evidence="2 3">GOMI-1</strain>
    </source>
</reference>
<dbReference type="STRING" id="360411.AC812_08160"/>
<comment type="caution">
    <text evidence="2">The sequence shown here is derived from an EMBL/GenBank/DDBJ whole genome shotgun (WGS) entry which is preliminary data.</text>
</comment>
<evidence type="ECO:0000313" key="3">
    <source>
        <dbReference type="Proteomes" id="UP000050514"/>
    </source>
</evidence>
<dbReference type="Proteomes" id="UP000050514">
    <property type="component" value="Unassembled WGS sequence"/>
</dbReference>
<proteinExistence type="predicted"/>
<dbReference type="EMBL" id="LGHJ01000013">
    <property type="protein sequence ID" value="KPL75927.1"/>
    <property type="molecule type" value="Genomic_DNA"/>
</dbReference>
<organism evidence="2 3">
    <name type="scientific">Bellilinea caldifistulae</name>
    <dbReference type="NCBI Taxonomy" id="360411"/>
    <lineage>
        <taxon>Bacteria</taxon>
        <taxon>Bacillati</taxon>
        <taxon>Chloroflexota</taxon>
        <taxon>Anaerolineae</taxon>
        <taxon>Anaerolineales</taxon>
        <taxon>Anaerolineaceae</taxon>
        <taxon>Bellilinea</taxon>
    </lineage>
</organism>
<keyword evidence="3" id="KW-1185">Reference proteome</keyword>